<dbReference type="EMBL" id="CP136426">
    <property type="protein sequence ID" value="WOC52005.1"/>
    <property type="molecule type" value="Genomic_DNA"/>
</dbReference>
<dbReference type="RefSeq" id="WP_412677578.1">
    <property type="nucleotide sequence ID" value="NZ_CP136426.1"/>
</dbReference>
<organism evidence="1 2">
    <name type="scientific">Bergeyella porcorum</name>
    <dbReference type="NCBI Taxonomy" id="1735111"/>
    <lineage>
        <taxon>Bacteria</taxon>
        <taxon>Pseudomonadati</taxon>
        <taxon>Bacteroidota</taxon>
        <taxon>Flavobacteriia</taxon>
        <taxon>Flavobacteriales</taxon>
        <taxon>Weeksellaceae</taxon>
        <taxon>Bergeyella</taxon>
    </lineage>
</organism>
<protein>
    <submittedName>
        <fullName evidence="1">Iron transporter FeoA</fullName>
    </submittedName>
</protein>
<dbReference type="Proteomes" id="UP001432059">
    <property type="component" value="Chromosome"/>
</dbReference>
<dbReference type="KEGG" id="bpor:BPO_1358"/>
<accession>A0AAU0F1P2</accession>
<keyword evidence="2" id="KW-1185">Reference proteome</keyword>
<dbReference type="AlphaFoldDB" id="A0AAU0F1P2"/>
<sequence>MKKNNTDKLSGFPLNQLGEIVAYDDEQLAMPQKIIEMGLLPRLLSKFFTKHHLEGLCI</sequence>
<evidence type="ECO:0000313" key="2">
    <source>
        <dbReference type="Proteomes" id="UP001432059"/>
    </source>
</evidence>
<reference evidence="1" key="1">
    <citation type="submission" date="2023-10" db="EMBL/GenBank/DDBJ databases">
        <title>Characterization and whole genome sequencing of a novel strain of Bergeyella porcorum QD2021 isolated from pig.</title>
        <authorList>
            <person name="Liu G."/>
            <person name="Chen C."/>
            <person name="Han X."/>
        </authorList>
    </citation>
    <scope>NUCLEOTIDE SEQUENCE</scope>
    <source>
        <strain evidence="1">QD2021</strain>
    </source>
</reference>
<evidence type="ECO:0000313" key="1">
    <source>
        <dbReference type="EMBL" id="WOC52005.1"/>
    </source>
</evidence>
<gene>
    <name evidence="1" type="primary">feoA</name>
    <name evidence="1" type="ORF">BPO_1358</name>
</gene>
<name>A0AAU0F1P2_9FLAO</name>
<proteinExistence type="predicted"/>